<dbReference type="PROSITE" id="PS50011">
    <property type="entry name" value="PROTEIN_KINASE_DOM"/>
    <property type="match status" value="1"/>
</dbReference>
<evidence type="ECO:0000259" key="2">
    <source>
        <dbReference type="PROSITE" id="PS50011"/>
    </source>
</evidence>
<proteinExistence type="predicted"/>
<sequence length="50" mass="5455">MAESLLSDASHPEMMGRIGRYDVERLIGSGGMGVVFKAYDTELNRPVAVK</sequence>
<dbReference type="InterPro" id="IPR011009">
    <property type="entry name" value="Kinase-like_dom_sf"/>
</dbReference>
<gene>
    <name evidence="3" type="primary">pknD_3</name>
    <name evidence="3" type="ORF">CA85_27960</name>
</gene>
<feature type="binding site" evidence="1">
    <location>
        <position position="50"/>
    </location>
    <ligand>
        <name>ATP</name>
        <dbReference type="ChEBI" id="CHEBI:30616"/>
    </ligand>
</feature>
<accession>A0A5C5XW48</accession>
<reference evidence="3 4" key="1">
    <citation type="submission" date="2019-02" db="EMBL/GenBank/DDBJ databases">
        <title>Deep-cultivation of Planctomycetes and their phenomic and genomic characterization uncovers novel biology.</title>
        <authorList>
            <person name="Wiegand S."/>
            <person name="Jogler M."/>
            <person name="Boedeker C."/>
            <person name="Pinto D."/>
            <person name="Vollmers J."/>
            <person name="Rivas-Marin E."/>
            <person name="Kohn T."/>
            <person name="Peeters S.H."/>
            <person name="Heuer A."/>
            <person name="Rast P."/>
            <person name="Oberbeckmann S."/>
            <person name="Bunk B."/>
            <person name="Jeske O."/>
            <person name="Meyerdierks A."/>
            <person name="Storesund J.E."/>
            <person name="Kallscheuer N."/>
            <person name="Luecker S."/>
            <person name="Lage O.M."/>
            <person name="Pohl T."/>
            <person name="Merkel B.J."/>
            <person name="Hornburger P."/>
            <person name="Mueller R.-W."/>
            <person name="Bruemmer F."/>
            <person name="Labrenz M."/>
            <person name="Spormann A.M."/>
            <person name="Op Den Camp H."/>
            <person name="Overmann J."/>
            <person name="Amann R."/>
            <person name="Jetten M.S.M."/>
            <person name="Mascher T."/>
            <person name="Medema M.H."/>
            <person name="Devos D.P."/>
            <person name="Kaster A.-K."/>
            <person name="Ovreas L."/>
            <person name="Rohde M."/>
            <person name="Galperin M.Y."/>
            <person name="Jogler C."/>
        </authorList>
    </citation>
    <scope>NUCLEOTIDE SEQUENCE [LARGE SCALE GENOMIC DNA]</scope>
    <source>
        <strain evidence="3 4">CA85</strain>
    </source>
</reference>
<protein>
    <submittedName>
        <fullName evidence="3">Serine/threonine-protein kinase PknD</fullName>
        <ecNumber evidence="3">2.7.11.1</ecNumber>
    </submittedName>
</protein>
<keyword evidence="3" id="KW-0418">Kinase</keyword>
<dbReference type="Proteomes" id="UP000318053">
    <property type="component" value="Unassembled WGS sequence"/>
</dbReference>
<dbReference type="GO" id="GO:0004674">
    <property type="term" value="F:protein serine/threonine kinase activity"/>
    <property type="evidence" value="ECO:0007669"/>
    <property type="project" value="UniProtKB-EC"/>
</dbReference>
<keyword evidence="4" id="KW-1185">Reference proteome</keyword>
<evidence type="ECO:0000313" key="3">
    <source>
        <dbReference type="EMBL" id="TWT66699.1"/>
    </source>
</evidence>
<dbReference type="RefSeq" id="WP_222435444.1">
    <property type="nucleotide sequence ID" value="NZ_SJPK01000005.1"/>
</dbReference>
<name>A0A5C5XW48_9BACT</name>
<dbReference type="EMBL" id="SJPK01000005">
    <property type="protein sequence ID" value="TWT66699.1"/>
    <property type="molecule type" value="Genomic_DNA"/>
</dbReference>
<dbReference type="InterPro" id="IPR017441">
    <property type="entry name" value="Protein_kinase_ATP_BS"/>
</dbReference>
<comment type="caution">
    <text evidence="3">The sequence shown here is derived from an EMBL/GenBank/DDBJ whole genome shotgun (WGS) entry which is preliminary data.</text>
</comment>
<feature type="domain" description="Protein kinase" evidence="2">
    <location>
        <begin position="21"/>
        <end position="50"/>
    </location>
</feature>
<keyword evidence="1" id="KW-0067">ATP-binding</keyword>
<dbReference type="SUPFAM" id="SSF56112">
    <property type="entry name" value="Protein kinase-like (PK-like)"/>
    <property type="match status" value="1"/>
</dbReference>
<dbReference type="PROSITE" id="PS00107">
    <property type="entry name" value="PROTEIN_KINASE_ATP"/>
    <property type="match status" value="1"/>
</dbReference>
<evidence type="ECO:0000313" key="4">
    <source>
        <dbReference type="Proteomes" id="UP000318053"/>
    </source>
</evidence>
<dbReference type="AlphaFoldDB" id="A0A5C5XW48"/>
<dbReference type="GO" id="GO:0005524">
    <property type="term" value="F:ATP binding"/>
    <property type="evidence" value="ECO:0007669"/>
    <property type="project" value="UniProtKB-UniRule"/>
</dbReference>
<keyword evidence="3" id="KW-0808">Transferase</keyword>
<organism evidence="3 4">
    <name type="scientific">Allorhodopirellula solitaria</name>
    <dbReference type="NCBI Taxonomy" id="2527987"/>
    <lineage>
        <taxon>Bacteria</taxon>
        <taxon>Pseudomonadati</taxon>
        <taxon>Planctomycetota</taxon>
        <taxon>Planctomycetia</taxon>
        <taxon>Pirellulales</taxon>
        <taxon>Pirellulaceae</taxon>
        <taxon>Allorhodopirellula</taxon>
    </lineage>
</organism>
<keyword evidence="1" id="KW-0547">Nucleotide-binding</keyword>
<dbReference type="InterPro" id="IPR000719">
    <property type="entry name" value="Prot_kinase_dom"/>
</dbReference>
<dbReference type="EC" id="2.7.11.1" evidence="3"/>
<dbReference type="Gene3D" id="3.30.200.20">
    <property type="entry name" value="Phosphorylase Kinase, domain 1"/>
    <property type="match status" value="1"/>
</dbReference>
<evidence type="ECO:0000256" key="1">
    <source>
        <dbReference type="PROSITE-ProRule" id="PRU10141"/>
    </source>
</evidence>